<feature type="transmembrane region" description="Helical" evidence="6">
    <location>
        <begin position="229"/>
        <end position="248"/>
    </location>
</feature>
<proteinExistence type="inferred from homology"/>
<evidence type="ECO:0000256" key="2">
    <source>
        <dbReference type="ARBA" id="ARBA00009012"/>
    </source>
</evidence>
<protein>
    <submittedName>
        <fullName evidence="7">Putative membrane protein</fullName>
    </submittedName>
</protein>
<feature type="transmembrane region" description="Helical" evidence="6">
    <location>
        <begin position="12"/>
        <end position="31"/>
    </location>
</feature>
<feature type="transmembrane region" description="Helical" evidence="6">
    <location>
        <begin position="117"/>
        <end position="135"/>
    </location>
</feature>
<evidence type="ECO:0000256" key="4">
    <source>
        <dbReference type="ARBA" id="ARBA00022989"/>
    </source>
</evidence>
<sequence length="249" mass="26094">MRIIMELSSDQMVSIGLVTGMMLISGLRGMLNRSGLVAAATVGFSVSLLGHWTWLTILILFLVVGSLATLWRYDEKAALRLAEDNKGVRGWRNVMANGGVASIVAVANYALDQPDWAYMAAAASISVAAADTLASEIGSLDPRTRSIINLEAVPAGTNGGMSVTGSFAALAGGLLMAFMAVSLSSVAESTIPLVTLFTVVTIIGWLGCQVDSILGAVFENRGIIGKHTVNFLATLSGALMAIFVHSRFL</sequence>
<evidence type="ECO:0000256" key="5">
    <source>
        <dbReference type="ARBA" id="ARBA00023136"/>
    </source>
</evidence>
<dbReference type="PANTHER" id="PTHR13353">
    <property type="entry name" value="TRANSMEMBRANE PROTEIN 19"/>
    <property type="match status" value="1"/>
</dbReference>
<keyword evidence="5 6" id="KW-0472">Membrane</keyword>
<keyword evidence="3 6" id="KW-0812">Transmembrane</keyword>
<evidence type="ECO:0000313" key="7">
    <source>
        <dbReference type="EMBL" id="AIE92693.1"/>
    </source>
</evidence>
<dbReference type="PANTHER" id="PTHR13353:SF5">
    <property type="entry name" value="TRANSMEMBRANE PROTEIN 19"/>
    <property type="match status" value="1"/>
</dbReference>
<dbReference type="EMBL" id="KF900373">
    <property type="protein sequence ID" value="AIE92693.1"/>
    <property type="molecule type" value="Genomic_DNA"/>
</dbReference>
<organism evidence="7">
    <name type="scientific">uncultured marine group II/III euryarchaeote AD1000_26_F05</name>
    <dbReference type="NCBI Taxonomy" id="1457744"/>
    <lineage>
        <taxon>Archaea</taxon>
        <taxon>Methanobacteriati</taxon>
        <taxon>Methanobacteriota</taxon>
        <taxon>environmental samples</taxon>
    </lineage>
</organism>
<comment type="subcellular location">
    <subcellularLocation>
        <location evidence="1">Membrane</location>
        <topology evidence="1">Multi-pass membrane protein</topology>
    </subcellularLocation>
</comment>
<feature type="transmembrane region" description="Helical" evidence="6">
    <location>
        <begin position="51"/>
        <end position="73"/>
    </location>
</feature>
<evidence type="ECO:0000256" key="3">
    <source>
        <dbReference type="ARBA" id="ARBA00022692"/>
    </source>
</evidence>
<dbReference type="InterPro" id="IPR002794">
    <property type="entry name" value="DUF92_TMEM19"/>
</dbReference>
<comment type="similarity">
    <text evidence="2">Belongs to the TMEM19 family.</text>
</comment>
<feature type="transmembrane region" description="Helical" evidence="6">
    <location>
        <begin position="167"/>
        <end position="187"/>
    </location>
</feature>
<reference evidence="7" key="1">
    <citation type="journal article" date="2014" name="Genome Biol. Evol.">
        <title>Pangenome evidence for extensive interdomain horizontal transfer affecting lineage core and shell genes in uncultured planktonic thaumarchaeota and euryarchaeota.</title>
        <authorList>
            <person name="Deschamps P."/>
            <person name="Zivanovic Y."/>
            <person name="Moreira D."/>
            <person name="Rodriguez-Valera F."/>
            <person name="Lopez-Garcia P."/>
        </authorList>
    </citation>
    <scope>NUCLEOTIDE SEQUENCE</scope>
</reference>
<feature type="transmembrane region" description="Helical" evidence="6">
    <location>
        <begin position="193"/>
        <end position="217"/>
    </location>
</feature>
<evidence type="ECO:0000256" key="1">
    <source>
        <dbReference type="ARBA" id="ARBA00004141"/>
    </source>
</evidence>
<feature type="transmembrane region" description="Helical" evidence="6">
    <location>
        <begin position="94"/>
        <end position="111"/>
    </location>
</feature>
<name>A0A075FN58_9EURY</name>
<dbReference type="Pfam" id="PF01940">
    <property type="entry name" value="DUF92"/>
    <property type="match status" value="1"/>
</dbReference>
<evidence type="ECO:0000256" key="6">
    <source>
        <dbReference type="SAM" id="Phobius"/>
    </source>
</evidence>
<keyword evidence="4 6" id="KW-1133">Transmembrane helix</keyword>
<accession>A0A075FN58</accession>
<dbReference type="GO" id="GO:0016020">
    <property type="term" value="C:membrane"/>
    <property type="evidence" value="ECO:0007669"/>
    <property type="project" value="UniProtKB-SubCell"/>
</dbReference>
<dbReference type="AlphaFoldDB" id="A0A075FN58"/>